<feature type="domain" description="Syndetin C-terminal" evidence="1">
    <location>
        <begin position="4"/>
        <end position="200"/>
    </location>
</feature>
<comment type="caution">
    <text evidence="2">The sequence shown here is derived from an EMBL/GenBank/DDBJ whole genome shotgun (WGS) entry which is preliminary data.</text>
</comment>
<dbReference type="GO" id="GO:0005829">
    <property type="term" value="C:cytosol"/>
    <property type="evidence" value="ECO:0007669"/>
    <property type="project" value="GOC"/>
</dbReference>
<feature type="non-terminal residue" evidence="2">
    <location>
        <position position="1"/>
    </location>
</feature>
<dbReference type="GO" id="GO:0032456">
    <property type="term" value="P:endocytic recycling"/>
    <property type="evidence" value="ECO:0007669"/>
    <property type="project" value="InterPro"/>
</dbReference>
<proteinExistence type="predicted"/>
<dbReference type="Pfam" id="PF10474">
    <property type="entry name" value="Syndetin_C"/>
    <property type="match status" value="1"/>
</dbReference>
<dbReference type="InterPro" id="IPR040047">
    <property type="entry name" value="VPS50"/>
</dbReference>
<evidence type="ECO:0000313" key="2">
    <source>
        <dbReference type="EMBL" id="KAG6465405.1"/>
    </source>
</evidence>
<dbReference type="InterPro" id="IPR019514">
    <property type="entry name" value="Syndetin_C"/>
</dbReference>
<dbReference type="PANTHER" id="PTHR13258:SF0">
    <property type="entry name" value="SYNDETIN"/>
    <property type="match status" value="1"/>
</dbReference>
<dbReference type="AlphaFoldDB" id="A0A921ZW47"/>
<dbReference type="GO" id="GO:1990745">
    <property type="term" value="C:EARP complex"/>
    <property type="evidence" value="ECO:0007669"/>
    <property type="project" value="InterPro"/>
</dbReference>
<reference evidence="2" key="1">
    <citation type="journal article" date="2016" name="Insect Biochem. Mol. Biol.">
        <title>Multifaceted biological insights from a draft genome sequence of the tobacco hornworm moth, Manduca sexta.</title>
        <authorList>
            <person name="Kanost M.R."/>
            <person name="Arrese E.L."/>
            <person name="Cao X."/>
            <person name="Chen Y.R."/>
            <person name="Chellapilla S."/>
            <person name="Goldsmith M.R."/>
            <person name="Grosse-Wilde E."/>
            <person name="Heckel D.G."/>
            <person name="Herndon N."/>
            <person name="Jiang H."/>
            <person name="Papanicolaou A."/>
            <person name="Qu J."/>
            <person name="Soulages J.L."/>
            <person name="Vogel H."/>
            <person name="Walters J."/>
            <person name="Waterhouse R.M."/>
            <person name="Ahn S.J."/>
            <person name="Almeida F.C."/>
            <person name="An C."/>
            <person name="Aqrawi P."/>
            <person name="Bretschneider A."/>
            <person name="Bryant W.B."/>
            <person name="Bucks S."/>
            <person name="Chao H."/>
            <person name="Chevignon G."/>
            <person name="Christen J.M."/>
            <person name="Clarke D.F."/>
            <person name="Dittmer N.T."/>
            <person name="Ferguson L.C.F."/>
            <person name="Garavelou S."/>
            <person name="Gordon K.H.J."/>
            <person name="Gunaratna R.T."/>
            <person name="Han Y."/>
            <person name="Hauser F."/>
            <person name="He Y."/>
            <person name="Heidel-Fischer H."/>
            <person name="Hirsh A."/>
            <person name="Hu Y."/>
            <person name="Jiang H."/>
            <person name="Kalra D."/>
            <person name="Klinner C."/>
            <person name="Konig C."/>
            <person name="Kovar C."/>
            <person name="Kroll A.R."/>
            <person name="Kuwar S.S."/>
            <person name="Lee S.L."/>
            <person name="Lehman R."/>
            <person name="Li K."/>
            <person name="Li Z."/>
            <person name="Liang H."/>
            <person name="Lovelace S."/>
            <person name="Lu Z."/>
            <person name="Mansfield J.H."/>
            <person name="McCulloch K.J."/>
            <person name="Mathew T."/>
            <person name="Morton B."/>
            <person name="Muzny D.M."/>
            <person name="Neunemann D."/>
            <person name="Ongeri F."/>
            <person name="Pauchet Y."/>
            <person name="Pu L.L."/>
            <person name="Pyrousis I."/>
            <person name="Rao X.J."/>
            <person name="Redding A."/>
            <person name="Roesel C."/>
            <person name="Sanchez-Gracia A."/>
            <person name="Schaack S."/>
            <person name="Shukla A."/>
            <person name="Tetreau G."/>
            <person name="Wang Y."/>
            <person name="Xiong G.H."/>
            <person name="Traut W."/>
            <person name="Walsh T.K."/>
            <person name="Worley K.C."/>
            <person name="Wu D."/>
            <person name="Wu W."/>
            <person name="Wu Y.Q."/>
            <person name="Zhang X."/>
            <person name="Zou Z."/>
            <person name="Zucker H."/>
            <person name="Briscoe A.D."/>
            <person name="Burmester T."/>
            <person name="Clem R.J."/>
            <person name="Feyereisen R."/>
            <person name="Grimmelikhuijzen C.J.P."/>
            <person name="Hamodrakas S.J."/>
            <person name="Hansson B.S."/>
            <person name="Huguet E."/>
            <person name="Jermiin L.S."/>
            <person name="Lan Q."/>
            <person name="Lehman H.K."/>
            <person name="Lorenzen M."/>
            <person name="Merzendorfer H."/>
            <person name="Michalopoulos I."/>
            <person name="Morton D.B."/>
            <person name="Muthukrishnan S."/>
            <person name="Oakeshott J.G."/>
            <person name="Palmer W."/>
            <person name="Park Y."/>
            <person name="Passarelli A.L."/>
            <person name="Rozas J."/>
            <person name="Schwartz L.M."/>
            <person name="Smith W."/>
            <person name="Southgate A."/>
            <person name="Vilcinskas A."/>
            <person name="Vogt R."/>
            <person name="Wang P."/>
            <person name="Werren J."/>
            <person name="Yu X.Q."/>
            <person name="Zhou J.J."/>
            <person name="Brown S.J."/>
            <person name="Scherer S.E."/>
            <person name="Richards S."/>
            <person name="Blissard G.W."/>
        </authorList>
    </citation>
    <scope>NUCLEOTIDE SEQUENCE</scope>
</reference>
<gene>
    <name evidence="2" type="ORF">O3G_MSEX015130</name>
</gene>
<organism evidence="2 3">
    <name type="scientific">Manduca sexta</name>
    <name type="common">Tobacco hawkmoth</name>
    <name type="synonym">Tobacco hornworm</name>
    <dbReference type="NCBI Taxonomy" id="7130"/>
    <lineage>
        <taxon>Eukaryota</taxon>
        <taxon>Metazoa</taxon>
        <taxon>Ecdysozoa</taxon>
        <taxon>Arthropoda</taxon>
        <taxon>Hexapoda</taxon>
        <taxon>Insecta</taxon>
        <taxon>Pterygota</taxon>
        <taxon>Neoptera</taxon>
        <taxon>Endopterygota</taxon>
        <taxon>Lepidoptera</taxon>
        <taxon>Glossata</taxon>
        <taxon>Ditrysia</taxon>
        <taxon>Bombycoidea</taxon>
        <taxon>Sphingidae</taxon>
        <taxon>Sphinginae</taxon>
        <taxon>Sphingini</taxon>
        <taxon>Manduca</taxon>
    </lineage>
</organism>
<reference evidence="2" key="2">
    <citation type="submission" date="2020-12" db="EMBL/GenBank/DDBJ databases">
        <authorList>
            <person name="Kanost M."/>
        </authorList>
    </citation>
    <scope>NUCLEOTIDE SEQUENCE</scope>
</reference>
<dbReference type="GO" id="GO:0042147">
    <property type="term" value="P:retrograde transport, endosome to Golgi"/>
    <property type="evidence" value="ECO:0007669"/>
    <property type="project" value="InterPro"/>
</dbReference>
<evidence type="ECO:0000259" key="1">
    <source>
        <dbReference type="Pfam" id="PF10474"/>
    </source>
</evidence>
<dbReference type="Proteomes" id="UP000791440">
    <property type="component" value="Unassembled WGS sequence"/>
</dbReference>
<keyword evidence="3" id="KW-1185">Reference proteome</keyword>
<accession>A0A921ZW47</accession>
<evidence type="ECO:0000313" key="3">
    <source>
        <dbReference type="Proteomes" id="UP000791440"/>
    </source>
</evidence>
<protein>
    <recommendedName>
        <fullName evidence="1">Syndetin C-terminal domain-containing protein</fullName>
    </recommendedName>
</protein>
<sequence>APHQKLILEHFKENTLGVAAELRAPVYMSSAARVVEPRAALVAMSQVKWDVKAVAVEHSPYVDMIVRKIQVFALRLENICNRVTFNMEVLQAVWYMVAKFVVHLLVEGFSNANKCSNGGRGLMQLDYTQLLVKLEKISGLKPIPYQDYVERYVKAYYLPRKGLEDFVTERTEYSNKHLLALVTCACENKKDRQALTGIIEGRDSAA</sequence>
<dbReference type="GO" id="GO:0000149">
    <property type="term" value="F:SNARE binding"/>
    <property type="evidence" value="ECO:0007669"/>
    <property type="project" value="TreeGrafter"/>
</dbReference>
<dbReference type="EMBL" id="JH669507">
    <property type="protein sequence ID" value="KAG6465405.1"/>
    <property type="molecule type" value="Genomic_DNA"/>
</dbReference>
<name>A0A921ZW47_MANSE</name>
<dbReference type="PANTHER" id="PTHR13258">
    <property type="entry name" value="SYNDETIN"/>
    <property type="match status" value="1"/>
</dbReference>